<evidence type="ECO:0008006" key="2">
    <source>
        <dbReference type="Google" id="ProtNLM"/>
    </source>
</evidence>
<proteinExistence type="predicted"/>
<protein>
    <recommendedName>
        <fullName evidence="2">Leucine-binding protein domain-containing protein</fullName>
    </recommendedName>
</protein>
<sequence>MKLILGFFCFIVLFIGNINSNVKAEISNNETLKIGLIVPLSGQYEEIGKSVLNSLRIGLNRLKNKK</sequence>
<gene>
    <name evidence="1" type="ORF">METZ01_LOCUS491612</name>
</gene>
<dbReference type="AlphaFoldDB" id="A0A383D4F7"/>
<evidence type="ECO:0000313" key="1">
    <source>
        <dbReference type="EMBL" id="SVE38758.1"/>
    </source>
</evidence>
<reference evidence="1" key="1">
    <citation type="submission" date="2018-05" db="EMBL/GenBank/DDBJ databases">
        <authorList>
            <person name="Lanie J.A."/>
            <person name="Ng W.-L."/>
            <person name="Kazmierczak K.M."/>
            <person name="Andrzejewski T.M."/>
            <person name="Davidsen T.M."/>
            <person name="Wayne K.J."/>
            <person name="Tettelin H."/>
            <person name="Glass J.I."/>
            <person name="Rusch D."/>
            <person name="Podicherti R."/>
            <person name="Tsui H.-C.T."/>
            <person name="Winkler M.E."/>
        </authorList>
    </citation>
    <scope>NUCLEOTIDE SEQUENCE</scope>
</reference>
<organism evidence="1">
    <name type="scientific">marine metagenome</name>
    <dbReference type="NCBI Taxonomy" id="408172"/>
    <lineage>
        <taxon>unclassified sequences</taxon>
        <taxon>metagenomes</taxon>
        <taxon>ecological metagenomes</taxon>
    </lineage>
</organism>
<dbReference type="EMBL" id="UINC01213815">
    <property type="protein sequence ID" value="SVE38758.1"/>
    <property type="molecule type" value="Genomic_DNA"/>
</dbReference>
<name>A0A383D4F7_9ZZZZ</name>
<accession>A0A383D4F7</accession>
<feature type="non-terminal residue" evidence="1">
    <location>
        <position position="66"/>
    </location>
</feature>